<evidence type="ECO:0000313" key="1">
    <source>
        <dbReference type="EMBL" id="JAH22850.1"/>
    </source>
</evidence>
<reference evidence="1" key="1">
    <citation type="submission" date="2014-11" db="EMBL/GenBank/DDBJ databases">
        <authorList>
            <person name="Amaro Gonzalez C."/>
        </authorList>
    </citation>
    <scope>NUCLEOTIDE SEQUENCE</scope>
</reference>
<proteinExistence type="predicted"/>
<accession>A0A0E9R316</accession>
<protein>
    <submittedName>
        <fullName evidence="1">Uncharacterized protein</fullName>
    </submittedName>
</protein>
<reference evidence="1" key="2">
    <citation type="journal article" date="2015" name="Fish Shellfish Immunol.">
        <title>Early steps in the European eel (Anguilla anguilla)-Vibrio vulnificus interaction in the gills: Role of the RtxA13 toxin.</title>
        <authorList>
            <person name="Callol A."/>
            <person name="Pajuelo D."/>
            <person name="Ebbesson L."/>
            <person name="Teles M."/>
            <person name="MacKenzie S."/>
            <person name="Amaro C."/>
        </authorList>
    </citation>
    <scope>NUCLEOTIDE SEQUENCE</scope>
</reference>
<organism evidence="1">
    <name type="scientific">Anguilla anguilla</name>
    <name type="common">European freshwater eel</name>
    <name type="synonym">Muraena anguilla</name>
    <dbReference type="NCBI Taxonomy" id="7936"/>
    <lineage>
        <taxon>Eukaryota</taxon>
        <taxon>Metazoa</taxon>
        <taxon>Chordata</taxon>
        <taxon>Craniata</taxon>
        <taxon>Vertebrata</taxon>
        <taxon>Euteleostomi</taxon>
        <taxon>Actinopterygii</taxon>
        <taxon>Neopterygii</taxon>
        <taxon>Teleostei</taxon>
        <taxon>Anguilliformes</taxon>
        <taxon>Anguillidae</taxon>
        <taxon>Anguilla</taxon>
    </lineage>
</organism>
<sequence length="95" mass="11422">MWQNRPSSPDGGVEPFIMHQKHYFLVLTNLWEMVKKTSRTYHSIKQLTIENSVTHMTNLFQIIIEITYFIFVSCFTQSKLWPQCQRLCEMLLCEY</sequence>
<dbReference type="EMBL" id="GBXM01085727">
    <property type="protein sequence ID" value="JAH22850.1"/>
    <property type="molecule type" value="Transcribed_RNA"/>
</dbReference>
<dbReference type="AlphaFoldDB" id="A0A0E9R316"/>
<name>A0A0E9R316_ANGAN</name>